<keyword evidence="3 5" id="KW-0904">Protein phosphatase</keyword>
<dbReference type="PANTHER" id="PTHR39181:SF1">
    <property type="entry name" value="TYROSINE-PROTEIN PHOSPHATASE YWQE"/>
    <property type="match status" value="1"/>
</dbReference>
<dbReference type="InterPro" id="IPR016195">
    <property type="entry name" value="Pol/histidinol_Pase-like"/>
</dbReference>
<keyword evidence="2 5" id="KW-0378">Hydrolase</keyword>
<dbReference type="AlphaFoldDB" id="A0A931HWP2"/>
<dbReference type="EC" id="3.1.3.48" evidence="5"/>
<dbReference type="InterPro" id="IPR016667">
    <property type="entry name" value="Caps_polysacc_synth_CpsB/CapC"/>
</dbReference>
<comment type="catalytic activity">
    <reaction evidence="4 5">
        <text>O-phospho-L-tyrosyl-[protein] + H2O = L-tyrosyl-[protein] + phosphate</text>
        <dbReference type="Rhea" id="RHEA:10684"/>
        <dbReference type="Rhea" id="RHEA-COMP:10136"/>
        <dbReference type="Rhea" id="RHEA-COMP:20101"/>
        <dbReference type="ChEBI" id="CHEBI:15377"/>
        <dbReference type="ChEBI" id="CHEBI:43474"/>
        <dbReference type="ChEBI" id="CHEBI:46858"/>
        <dbReference type="ChEBI" id="CHEBI:61978"/>
        <dbReference type="EC" id="3.1.3.48"/>
    </reaction>
</comment>
<evidence type="ECO:0000256" key="3">
    <source>
        <dbReference type="ARBA" id="ARBA00022912"/>
    </source>
</evidence>
<keyword evidence="7" id="KW-1185">Reference proteome</keyword>
<dbReference type="Pfam" id="PF19567">
    <property type="entry name" value="CpsB_CapC"/>
    <property type="match status" value="1"/>
</dbReference>
<proteinExistence type="inferred from homology"/>
<organism evidence="6 7">
    <name type="scientific">Halobacillus yeomjeoni</name>
    <dbReference type="NCBI Taxonomy" id="311194"/>
    <lineage>
        <taxon>Bacteria</taxon>
        <taxon>Bacillati</taxon>
        <taxon>Bacillota</taxon>
        <taxon>Bacilli</taxon>
        <taxon>Bacillales</taxon>
        <taxon>Bacillaceae</taxon>
        <taxon>Halobacillus</taxon>
    </lineage>
</organism>
<protein>
    <recommendedName>
        <fullName evidence="5">Tyrosine-protein phosphatase</fullName>
        <ecNumber evidence="5">3.1.3.48</ecNumber>
    </recommendedName>
</protein>
<comment type="caution">
    <text evidence="6">The sequence shown here is derived from an EMBL/GenBank/DDBJ whole genome shotgun (WGS) entry which is preliminary data.</text>
</comment>
<dbReference type="Gene3D" id="3.20.20.140">
    <property type="entry name" value="Metal-dependent hydrolases"/>
    <property type="match status" value="1"/>
</dbReference>
<evidence type="ECO:0000256" key="2">
    <source>
        <dbReference type="ARBA" id="ARBA00022801"/>
    </source>
</evidence>
<dbReference type="GO" id="GO:0030145">
    <property type="term" value="F:manganese ion binding"/>
    <property type="evidence" value="ECO:0007669"/>
    <property type="project" value="UniProtKB-UniRule"/>
</dbReference>
<evidence type="ECO:0000313" key="6">
    <source>
        <dbReference type="EMBL" id="MBH0230813.1"/>
    </source>
</evidence>
<dbReference type="EMBL" id="JADZSC010000002">
    <property type="protein sequence ID" value="MBH0230813.1"/>
    <property type="molecule type" value="Genomic_DNA"/>
</dbReference>
<dbReference type="GO" id="GO:0004725">
    <property type="term" value="F:protein tyrosine phosphatase activity"/>
    <property type="evidence" value="ECO:0007669"/>
    <property type="project" value="UniProtKB-UniRule"/>
</dbReference>
<name>A0A931HWP2_9BACI</name>
<gene>
    <name evidence="6" type="ORF">H0267_11355</name>
</gene>
<dbReference type="PIRSF" id="PIRSF016557">
    <property type="entry name" value="Caps_synth_CpsB"/>
    <property type="match status" value="1"/>
</dbReference>
<accession>A0A931HWP2</accession>
<evidence type="ECO:0000256" key="1">
    <source>
        <dbReference type="ARBA" id="ARBA00005750"/>
    </source>
</evidence>
<evidence type="ECO:0000313" key="7">
    <source>
        <dbReference type="Proteomes" id="UP000614490"/>
    </source>
</evidence>
<evidence type="ECO:0000256" key="5">
    <source>
        <dbReference type="PIRNR" id="PIRNR016557"/>
    </source>
</evidence>
<evidence type="ECO:0000256" key="4">
    <source>
        <dbReference type="ARBA" id="ARBA00051722"/>
    </source>
</evidence>
<dbReference type="RefSeq" id="WP_197317423.1">
    <property type="nucleotide sequence ID" value="NZ_JADZSC010000002.1"/>
</dbReference>
<dbReference type="Proteomes" id="UP000614490">
    <property type="component" value="Unassembled WGS sequence"/>
</dbReference>
<dbReference type="SUPFAM" id="SSF89550">
    <property type="entry name" value="PHP domain-like"/>
    <property type="match status" value="1"/>
</dbReference>
<dbReference type="PANTHER" id="PTHR39181">
    <property type="entry name" value="TYROSINE-PROTEIN PHOSPHATASE YWQE"/>
    <property type="match status" value="1"/>
</dbReference>
<sequence>MIDLHCHIIPGVDDGVQTMEESLALARLAVKEGIETVVAAPHHLHSTFRNPKSSIIKKVSELNKELKNEGIPLEVLPGQEVRLNGDILNAFKREEVLAINHTSGHVYIEFPNHEVPTYTNRVFYDIQMEGYKPVITHPETNRTFRQNPDLLYQLVKNGAITQVTAASFVGKNGKAAKKFAFQLIESSLTHIVASNAHSKKRGFYLADAYEKIEKKFGSSTVYQFMENAHVVLDGEMVYTDRPSPMKSNKILGIF</sequence>
<comment type="similarity">
    <text evidence="1 5">Belongs to the metallo-dependent hydrolases superfamily. CpsB/CapC family.</text>
</comment>
<reference evidence="6 7" key="1">
    <citation type="journal article" date="2005" name="Int. J. Syst. Evol. Microbiol.">
        <title>Halobacillus yeomjeoni sp. nov., isolated from a marine solar saltern in Korea.</title>
        <authorList>
            <person name="Yoon J.H."/>
            <person name="Kang S.J."/>
            <person name="Lee C.H."/>
            <person name="Oh H.W."/>
            <person name="Oh T.K."/>
        </authorList>
    </citation>
    <scope>NUCLEOTIDE SEQUENCE [LARGE SCALE GENOMIC DNA]</scope>
    <source>
        <strain evidence="6 7">KCTC 3957</strain>
    </source>
</reference>